<accession>A0ABR3ASP1</accession>
<dbReference type="InterPro" id="IPR002364">
    <property type="entry name" value="Quin_OxRdtase/zeta-crystal_CS"/>
</dbReference>
<dbReference type="InterPro" id="IPR020843">
    <property type="entry name" value="ER"/>
</dbReference>
<dbReference type="Proteomes" id="UP001448207">
    <property type="component" value="Unassembled WGS sequence"/>
</dbReference>
<dbReference type="InterPro" id="IPR036291">
    <property type="entry name" value="NAD(P)-bd_dom_sf"/>
</dbReference>
<dbReference type="InterPro" id="IPR047618">
    <property type="entry name" value="QOR-like"/>
</dbReference>
<evidence type="ECO:0000313" key="5">
    <source>
        <dbReference type="Proteomes" id="UP001448207"/>
    </source>
</evidence>
<organism evidence="4 5">
    <name type="scientific">Phycomyces blakesleeanus</name>
    <dbReference type="NCBI Taxonomy" id="4837"/>
    <lineage>
        <taxon>Eukaryota</taxon>
        <taxon>Fungi</taxon>
        <taxon>Fungi incertae sedis</taxon>
        <taxon>Mucoromycota</taxon>
        <taxon>Mucoromycotina</taxon>
        <taxon>Mucoromycetes</taxon>
        <taxon>Mucorales</taxon>
        <taxon>Phycomycetaceae</taxon>
        <taxon>Phycomyces</taxon>
    </lineage>
</organism>
<name>A0ABR3ASP1_PHYBL</name>
<evidence type="ECO:0000313" key="4">
    <source>
        <dbReference type="EMBL" id="KAL0081066.1"/>
    </source>
</evidence>
<dbReference type="InterPro" id="IPR013149">
    <property type="entry name" value="ADH-like_C"/>
</dbReference>
<dbReference type="SUPFAM" id="SSF51735">
    <property type="entry name" value="NAD(P)-binding Rossmann-fold domains"/>
    <property type="match status" value="1"/>
</dbReference>
<gene>
    <name evidence="4" type="ORF">J3Q64DRAFT_1756399</name>
</gene>
<reference evidence="4 5" key="1">
    <citation type="submission" date="2024-04" db="EMBL/GenBank/DDBJ databases">
        <title>Symmetric and asymmetric DNA N6-adenine methylation regulates different biological responses in Mucorales.</title>
        <authorList>
            <consortium name="Lawrence Berkeley National Laboratory"/>
            <person name="Lax C."/>
            <person name="Mondo S.J."/>
            <person name="Osorio-Concepcion M."/>
            <person name="Muszewska A."/>
            <person name="Corrochano-Luque M."/>
            <person name="Gutierrez G."/>
            <person name="Riley R."/>
            <person name="Lipzen A."/>
            <person name="Guo J."/>
            <person name="Hundley H."/>
            <person name="Amirebrahimi M."/>
            <person name="Ng V."/>
            <person name="Lorenzo-Gutierrez D."/>
            <person name="Binder U."/>
            <person name="Yang J."/>
            <person name="Song Y."/>
            <person name="Canovas D."/>
            <person name="Navarro E."/>
            <person name="Freitag M."/>
            <person name="Gabaldon T."/>
            <person name="Grigoriev I.V."/>
            <person name="Corrochano L.M."/>
            <person name="Nicolas F.E."/>
            <person name="Garre V."/>
        </authorList>
    </citation>
    <scope>NUCLEOTIDE SEQUENCE [LARGE SCALE GENOMIC DNA]</scope>
    <source>
        <strain evidence="4 5">L51</strain>
    </source>
</reference>
<keyword evidence="5" id="KW-1185">Reference proteome</keyword>
<evidence type="ECO:0000256" key="2">
    <source>
        <dbReference type="ARBA" id="ARBA00023002"/>
    </source>
</evidence>
<feature type="domain" description="Enoyl reductase (ER)" evidence="3">
    <location>
        <begin position="43"/>
        <end position="351"/>
    </location>
</feature>
<evidence type="ECO:0000259" key="3">
    <source>
        <dbReference type="SMART" id="SM00829"/>
    </source>
</evidence>
<comment type="caution">
    <text evidence="4">The sequence shown here is derived from an EMBL/GenBank/DDBJ whole genome shotgun (WGS) entry which is preliminary data.</text>
</comment>
<dbReference type="InterPro" id="IPR013154">
    <property type="entry name" value="ADH-like_N"/>
</dbReference>
<dbReference type="PANTHER" id="PTHR48106">
    <property type="entry name" value="QUINONE OXIDOREDUCTASE PIG3-RELATED"/>
    <property type="match status" value="1"/>
</dbReference>
<dbReference type="EMBL" id="JBCLYO010000018">
    <property type="protein sequence ID" value="KAL0081066.1"/>
    <property type="molecule type" value="Genomic_DNA"/>
</dbReference>
<dbReference type="SUPFAM" id="SSF50129">
    <property type="entry name" value="GroES-like"/>
    <property type="match status" value="1"/>
</dbReference>
<dbReference type="PROSITE" id="PS01162">
    <property type="entry name" value="QOR_ZETA_CRYSTAL"/>
    <property type="match status" value="1"/>
</dbReference>
<evidence type="ECO:0000256" key="1">
    <source>
        <dbReference type="ARBA" id="ARBA00022857"/>
    </source>
</evidence>
<sequence>MFKTVFKRPVVHLIRSPSSLLYKQTLYTRNMSTMNAVVVEKHGGPEVLQYKQVPIPKADQKNLVIRNHIIGVNYIDTYHRSGLYPLPTPLVVGKESAGEVVEVGPGVTNFKVGDRVVYLGGDTYAEYSKAEPISVVKLSDNVSYETAAASVLQGLTAWTMVRDGYPVKKGDYILVHAAAGGVGLLLCQMCKHLGAHVIGTVSSNEKAKIALENGAEFVINTNEENTVERVNEITGGLGCHAVLDGVGKATFSDSLEAVRRLGTVISFGNASGTVPPINIAILSKKNVKLMRPALYNYLGSREEVNKWFGELWELLEAGHIKIHIHKIYDLKDAKQAHLDIESRKTTGKLLLKA</sequence>
<dbReference type="Gene3D" id="3.90.180.10">
    <property type="entry name" value="Medium-chain alcohol dehydrogenases, catalytic domain"/>
    <property type="match status" value="1"/>
</dbReference>
<dbReference type="SMART" id="SM00829">
    <property type="entry name" value="PKS_ER"/>
    <property type="match status" value="1"/>
</dbReference>
<dbReference type="Gene3D" id="3.40.50.720">
    <property type="entry name" value="NAD(P)-binding Rossmann-like Domain"/>
    <property type="match status" value="1"/>
</dbReference>
<dbReference type="CDD" id="cd05286">
    <property type="entry name" value="QOR2"/>
    <property type="match status" value="1"/>
</dbReference>
<keyword evidence="1" id="KW-0521">NADP</keyword>
<dbReference type="Pfam" id="PF00107">
    <property type="entry name" value="ADH_zinc_N"/>
    <property type="match status" value="1"/>
</dbReference>
<keyword evidence="2" id="KW-0560">Oxidoreductase</keyword>
<dbReference type="Pfam" id="PF08240">
    <property type="entry name" value="ADH_N"/>
    <property type="match status" value="1"/>
</dbReference>
<protein>
    <recommendedName>
        <fullName evidence="3">Enoyl reductase (ER) domain-containing protein</fullName>
    </recommendedName>
</protein>
<dbReference type="InterPro" id="IPR011032">
    <property type="entry name" value="GroES-like_sf"/>
</dbReference>
<dbReference type="PANTHER" id="PTHR48106:SF13">
    <property type="entry name" value="QUINONE OXIDOREDUCTASE-RELATED"/>
    <property type="match status" value="1"/>
</dbReference>
<proteinExistence type="predicted"/>